<evidence type="ECO:0000313" key="1">
    <source>
        <dbReference type="EMBL" id="MEY1661561.1"/>
    </source>
</evidence>
<proteinExistence type="predicted"/>
<comment type="caution">
    <text evidence="1">The sequence shown here is derived from an EMBL/GenBank/DDBJ whole genome shotgun (WGS) entry which is preliminary data.</text>
</comment>
<protein>
    <submittedName>
        <fullName evidence="1">Uncharacterized protein</fullName>
    </submittedName>
</protein>
<gene>
    <name evidence="1" type="ORF">AB5I84_05280</name>
</gene>
<sequence length="59" mass="6886">MKQMATRRPRHEILILQAERDYTIASLENRKPIALGSQRTGMSLFERITFKLTKEVTLP</sequence>
<accession>A0ABV4AII3</accession>
<keyword evidence="2" id="KW-1185">Reference proteome</keyword>
<organism evidence="1 2">
    <name type="scientific">Isoalcanivorax beigongshangi</name>
    <dbReference type="NCBI Taxonomy" id="3238810"/>
    <lineage>
        <taxon>Bacteria</taxon>
        <taxon>Pseudomonadati</taxon>
        <taxon>Pseudomonadota</taxon>
        <taxon>Gammaproteobacteria</taxon>
        <taxon>Oceanospirillales</taxon>
        <taxon>Alcanivoracaceae</taxon>
        <taxon>Isoalcanivorax</taxon>
    </lineage>
</organism>
<name>A0ABV4AII3_9GAMM</name>
<dbReference type="RefSeq" id="WP_369454813.1">
    <property type="nucleotide sequence ID" value="NZ_JBGCUO010000001.1"/>
</dbReference>
<dbReference type="EMBL" id="JBGCUO010000001">
    <property type="protein sequence ID" value="MEY1661561.1"/>
    <property type="molecule type" value="Genomic_DNA"/>
</dbReference>
<evidence type="ECO:0000313" key="2">
    <source>
        <dbReference type="Proteomes" id="UP001562065"/>
    </source>
</evidence>
<reference evidence="1 2" key="1">
    <citation type="submission" date="2024-07" db="EMBL/GenBank/DDBJ databases">
        <authorList>
            <person name="Ren Q."/>
        </authorList>
    </citation>
    <scope>NUCLEOTIDE SEQUENCE [LARGE SCALE GENOMIC DNA]</scope>
    <source>
        <strain evidence="1 2">REN37</strain>
    </source>
</reference>
<dbReference type="Proteomes" id="UP001562065">
    <property type="component" value="Unassembled WGS sequence"/>
</dbReference>